<accession>A0A0D0K2P5</accession>
<evidence type="ECO:0000313" key="3">
    <source>
        <dbReference type="Proteomes" id="UP000032068"/>
    </source>
</evidence>
<keyword evidence="1" id="KW-1133">Transmembrane helix</keyword>
<dbReference type="RefSeq" id="WP_042553117.1">
    <property type="nucleotide sequence ID" value="NZ_JXQW01000015.1"/>
</dbReference>
<reference evidence="2 3" key="1">
    <citation type="submission" date="2014-12" db="EMBL/GenBank/DDBJ databases">
        <title>16Stimator: statistical estimation of ribosomal gene copy numbers from draft genome assemblies.</title>
        <authorList>
            <person name="Perisin M.A."/>
            <person name="Vetter M."/>
            <person name="Gilbert J.A."/>
            <person name="Bergelson J."/>
        </authorList>
    </citation>
    <scope>NUCLEOTIDE SEQUENCE [LARGE SCALE GENOMIC DNA]</scope>
    <source>
        <strain evidence="2 3">MEJ086</strain>
    </source>
</reference>
<evidence type="ECO:0000256" key="1">
    <source>
        <dbReference type="SAM" id="Phobius"/>
    </source>
</evidence>
<dbReference type="AlphaFoldDB" id="A0A0D0K2P5"/>
<dbReference type="Proteomes" id="UP000032068">
    <property type="component" value="Unassembled WGS sequence"/>
</dbReference>
<dbReference type="EMBL" id="JXQW01000015">
    <property type="protein sequence ID" value="KIQ02598.1"/>
    <property type="molecule type" value="Genomic_DNA"/>
</dbReference>
<comment type="caution">
    <text evidence="2">The sequence shown here is derived from an EMBL/GenBank/DDBJ whole genome shotgun (WGS) entry which is preliminary data.</text>
</comment>
<proteinExistence type="predicted"/>
<name>A0A0D0K2P5_9PSED</name>
<sequence>MSKPALLFLLMAVVSASLLWMAPGQAEWLTAAARIALPISVVSLTVALLIGKRVKFDPILR</sequence>
<evidence type="ECO:0000313" key="2">
    <source>
        <dbReference type="EMBL" id="KIQ02598.1"/>
    </source>
</evidence>
<protein>
    <submittedName>
        <fullName evidence="2">Uncharacterized protein</fullName>
    </submittedName>
</protein>
<feature type="transmembrane region" description="Helical" evidence="1">
    <location>
        <begin position="31"/>
        <end position="51"/>
    </location>
</feature>
<gene>
    <name evidence="2" type="ORF">RU08_07205</name>
</gene>
<keyword evidence="1" id="KW-0472">Membrane</keyword>
<dbReference type="OrthoDB" id="7031296at2"/>
<dbReference type="NCBIfam" id="NF041882">
    <property type="entry name" value="PA3371_fam"/>
    <property type="match status" value="1"/>
</dbReference>
<keyword evidence="1" id="KW-0812">Transmembrane</keyword>
<dbReference type="InterPro" id="IPR049711">
    <property type="entry name" value="PA3371-like"/>
</dbReference>
<organism evidence="2 3">
    <name type="scientific">Pseudomonas fulva</name>
    <dbReference type="NCBI Taxonomy" id="47880"/>
    <lineage>
        <taxon>Bacteria</taxon>
        <taxon>Pseudomonadati</taxon>
        <taxon>Pseudomonadota</taxon>
        <taxon>Gammaproteobacteria</taxon>
        <taxon>Pseudomonadales</taxon>
        <taxon>Pseudomonadaceae</taxon>
        <taxon>Pseudomonas</taxon>
    </lineage>
</organism>